<dbReference type="GO" id="GO:0006310">
    <property type="term" value="P:DNA recombination"/>
    <property type="evidence" value="ECO:0007669"/>
    <property type="project" value="InterPro"/>
</dbReference>
<organism evidence="2 3">
    <name type="scientific">Candidatus Nitrosotenuis uzonensis</name>
    <dbReference type="NCBI Taxonomy" id="1407055"/>
    <lineage>
        <taxon>Archaea</taxon>
        <taxon>Nitrososphaerota</taxon>
        <taxon>Candidatus Nitrosotenuis</taxon>
    </lineage>
</organism>
<feature type="domain" description="Integrase SSV1 C-terminal" evidence="1">
    <location>
        <begin position="112"/>
        <end position="246"/>
    </location>
</feature>
<dbReference type="Pfam" id="PF16795">
    <property type="entry name" value="Phage_integr_3"/>
    <property type="match status" value="1"/>
</dbReference>
<dbReference type="InterPro" id="IPR031857">
    <property type="entry name" value="Integrase_SSV1_C"/>
</dbReference>
<reference evidence="2 3" key="1">
    <citation type="journal article" date="2013" name="PLoS ONE">
        <title>Enrichment and Genome Sequence of the Group I.1a Ammonia-Oxidizing Archaeon ?Ca. Nitrosotenuis uzonensis? Representing a Clade Globally.</title>
        <authorList>
            <person name="Lebedeva E.V."/>
            <person name="Hatzenpichler R."/>
            <person name="Pelletier E."/>
            <person name="Schuster N."/>
            <person name="Hauzmayer S."/>
            <person name="Bulaev A."/>
            <person name="Grigor'eva N.V."/>
            <person name="Galushko A."/>
            <person name="Schmid M."/>
            <person name="Palatinszky M."/>
            <person name="Le Paslier D."/>
            <person name="Daims H."/>
            <person name="Wagner M."/>
        </authorList>
    </citation>
    <scope>NUCLEOTIDE SEQUENCE [LARGE SCALE GENOMIC DNA]</scope>
    <source>
        <strain evidence="2 3">N4</strain>
    </source>
</reference>
<protein>
    <recommendedName>
        <fullName evidence="1">Integrase SSV1 C-terminal domain-containing protein</fullName>
    </recommendedName>
</protein>
<name>V6ARN3_9ARCH</name>
<evidence type="ECO:0000313" key="2">
    <source>
        <dbReference type="EMBL" id="CDI05312.1"/>
    </source>
</evidence>
<dbReference type="EMBL" id="CBTY010000008">
    <property type="protein sequence ID" value="CDI05312.1"/>
    <property type="molecule type" value="Genomic_DNA"/>
</dbReference>
<sequence>MSSLVSAADSMDWDEYLRWLTSTKHRHYGRNLWLLGKKVYRMAFTPELILMEHTRRKEDILKAISNICRFLDIKHDTYFHEQFLVWLKRKEVKWKRVRDPYENYALAETLTISRVAKNIRALPPKYTLFATFALVSGLRTEEAVRAFNDHLQLCNGRVIEMFWDRRTKKANAVFCHPILHKKISMKISYNSIHRHLHSRILGCQLRHLRKLNYTMVATRIDPLLAEFMQGRRGNISQRHYYLPLMRSSYPRWVRMWDPYVSRI</sequence>
<dbReference type="Proteomes" id="UP000018159">
    <property type="component" value="Unassembled WGS sequence"/>
</dbReference>
<accession>V6ARN3</accession>
<dbReference type="GO" id="GO:0003677">
    <property type="term" value="F:DNA binding"/>
    <property type="evidence" value="ECO:0007669"/>
    <property type="project" value="InterPro"/>
</dbReference>
<keyword evidence="3" id="KW-1185">Reference proteome</keyword>
<dbReference type="GO" id="GO:0015074">
    <property type="term" value="P:DNA integration"/>
    <property type="evidence" value="ECO:0007669"/>
    <property type="project" value="InterPro"/>
</dbReference>
<evidence type="ECO:0000259" key="1">
    <source>
        <dbReference type="Pfam" id="PF16795"/>
    </source>
</evidence>
<proteinExistence type="predicted"/>
<comment type="caution">
    <text evidence="2">The sequence shown here is derived from an EMBL/GenBank/DDBJ whole genome shotgun (WGS) entry which is preliminary data.</text>
</comment>
<evidence type="ECO:0000313" key="3">
    <source>
        <dbReference type="Proteomes" id="UP000018159"/>
    </source>
</evidence>
<gene>
    <name evidence="2" type="ORF">NITUZ_30004</name>
</gene>
<dbReference type="InterPro" id="IPR013762">
    <property type="entry name" value="Integrase-like_cat_sf"/>
</dbReference>
<dbReference type="STRING" id="1407055.NITUZ_30004"/>
<dbReference type="AlphaFoldDB" id="V6ARN3"/>
<dbReference type="Gene3D" id="1.10.443.10">
    <property type="entry name" value="Intergrase catalytic core"/>
    <property type="match status" value="1"/>
</dbReference>